<dbReference type="InterPro" id="IPR029058">
    <property type="entry name" value="AB_hydrolase_fold"/>
</dbReference>
<gene>
    <name evidence="2" type="ORF">KUV26_07925</name>
</gene>
<reference evidence="2 3" key="1">
    <citation type="submission" date="2021-06" db="EMBL/GenBank/DDBJ databases">
        <title>50 bacteria genomes isolated from Dapeng, Shenzhen, China.</title>
        <authorList>
            <person name="Zheng W."/>
            <person name="Yu S."/>
            <person name="Huang Y."/>
        </authorList>
    </citation>
    <scope>NUCLEOTIDE SEQUENCE [LARGE SCALE GENOMIC DNA]</scope>
    <source>
        <strain evidence="2 3">DP1N14-2</strain>
    </source>
</reference>
<feature type="domain" description="Serine aminopeptidase S33" evidence="1">
    <location>
        <begin position="290"/>
        <end position="525"/>
    </location>
</feature>
<name>A0ABS7NGY0_9RHOB</name>
<sequence length="561" mass="60845">MCSAETLSQGQVVAAIYETMIRPEQFDRFTADPQNASSAALLASGRQPQGRRRTAPVLQAHFARAAEIQAQQWQRAGQPHPGAYSGNCSRFWLLADSSVNGGILNASQPAARQVTGGMALPEALGLTQAAADRWADYLAQVRRGNFSWEDVLLLAARGAGERFLCRPVCLSGSGGAYVAVMAERLEGIWHREAAERVAKALGLQQPDFEALKDAMESSRGKVDCRLERAAERAGAPGVAELIRLISFLVNEHSLDLAIAKGERLPPSGTFADSSGQRSQYFRLGAETGQPVIFLHGMLDGIAPLQRLQPELRRLGFRVYVPMRRGYGGSAPLRRGQDPADAFVKQLEALITHENLQRPVLLCHRGGALFGCLATSRLNSPVAGLVAVASNFSISPPRQFSGLGGHAWLMALGAARVNWMLPVLMQCWSAALRWHGPKTLLRMQTLRESKERAMLEQLELQPLLRQSQMLFQEQGGAGFQGDVQLFRQGAQTALPERSARSVFVHGGEDQLAPLSAVRGMLRGLPEARLCVSRDAGALLFYVFPELVLTALQDISAASGGRS</sequence>
<dbReference type="EMBL" id="JAHVJA010000002">
    <property type="protein sequence ID" value="MBY6139356.1"/>
    <property type="molecule type" value="Genomic_DNA"/>
</dbReference>
<keyword evidence="3" id="KW-1185">Reference proteome</keyword>
<dbReference type="PANTHER" id="PTHR43689:SF8">
    <property type="entry name" value="ALPHA_BETA-HYDROLASES SUPERFAMILY PROTEIN"/>
    <property type="match status" value="1"/>
</dbReference>
<comment type="caution">
    <text evidence="2">The sequence shown here is derived from an EMBL/GenBank/DDBJ whole genome shotgun (WGS) entry which is preliminary data.</text>
</comment>
<evidence type="ECO:0000259" key="1">
    <source>
        <dbReference type="Pfam" id="PF12146"/>
    </source>
</evidence>
<evidence type="ECO:0000313" key="3">
    <source>
        <dbReference type="Proteomes" id="UP000766629"/>
    </source>
</evidence>
<organism evidence="2 3">
    <name type="scientific">Leisingera daeponensis</name>
    <dbReference type="NCBI Taxonomy" id="405746"/>
    <lineage>
        <taxon>Bacteria</taxon>
        <taxon>Pseudomonadati</taxon>
        <taxon>Pseudomonadota</taxon>
        <taxon>Alphaproteobacteria</taxon>
        <taxon>Rhodobacterales</taxon>
        <taxon>Roseobacteraceae</taxon>
        <taxon>Leisingera</taxon>
    </lineage>
</organism>
<dbReference type="SUPFAM" id="SSF53474">
    <property type="entry name" value="alpha/beta-Hydrolases"/>
    <property type="match status" value="1"/>
</dbReference>
<dbReference type="InterPro" id="IPR022742">
    <property type="entry name" value="Hydrolase_4"/>
</dbReference>
<dbReference type="Proteomes" id="UP000766629">
    <property type="component" value="Unassembled WGS sequence"/>
</dbReference>
<dbReference type="Pfam" id="PF12146">
    <property type="entry name" value="Hydrolase_4"/>
    <property type="match status" value="1"/>
</dbReference>
<dbReference type="Gene3D" id="3.40.50.1820">
    <property type="entry name" value="alpha/beta hydrolase"/>
    <property type="match status" value="1"/>
</dbReference>
<evidence type="ECO:0000313" key="2">
    <source>
        <dbReference type="EMBL" id="MBY6139356.1"/>
    </source>
</evidence>
<proteinExistence type="predicted"/>
<dbReference type="GO" id="GO:0016787">
    <property type="term" value="F:hydrolase activity"/>
    <property type="evidence" value="ECO:0007669"/>
    <property type="project" value="UniProtKB-KW"/>
</dbReference>
<accession>A0ABS7NGY0</accession>
<dbReference type="PANTHER" id="PTHR43689">
    <property type="entry name" value="HYDROLASE"/>
    <property type="match status" value="1"/>
</dbReference>
<protein>
    <submittedName>
        <fullName evidence="2">Alpha/beta hydrolase</fullName>
    </submittedName>
</protein>
<keyword evidence="2" id="KW-0378">Hydrolase</keyword>